<reference evidence="2 3" key="1">
    <citation type="submission" date="2016-09" db="EMBL/GenBank/DDBJ databases">
        <title>Extensive genetic diversity and differential bi-allelic expression allows diatom success in the polar Southern Ocean.</title>
        <authorList>
            <consortium name="DOE Joint Genome Institute"/>
            <person name="Mock T."/>
            <person name="Otillar R.P."/>
            <person name="Strauss J."/>
            <person name="Dupont C."/>
            <person name="Frickenhaus S."/>
            <person name="Maumus F."/>
            <person name="Mcmullan M."/>
            <person name="Sanges R."/>
            <person name="Schmutz J."/>
            <person name="Toseland A."/>
            <person name="Valas R."/>
            <person name="Veluchamy A."/>
            <person name="Ward B.J."/>
            <person name="Allen A."/>
            <person name="Barry K."/>
            <person name="Falciatore A."/>
            <person name="Ferrante M."/>
            <person name="Fortunato A.E."/>
            <person name="Gloeckner G."/>
            <person name="Gruber A."/>
            <person name="Hipkin R."/>
            <person name="Janech M."/>
            <person name="Kroth P."/>
            <person name="Leese F."/>
            <person name="Lindquist E."/>
            <person name="Lyon B.R."/>
            <person name="Martin J."/>
            <person name="Mayer C."/>
            <person name="Parker M."/>
            <person name="Quesneville H."/>
            <person name="Raymond J."/>
            <person name="Uhlig C."/>
            <person name="Valentin K.U."/>
            <person name="Worden A.Z."/>
            <person name="Armbrust E.V."/>
            <person name="Bowler C."/>
            <person name="Green B."/>
            <person name="Moulton V."/>
            <person name="Van Oosterhout C."/>
            <person name="Grigoriev I."/>
        </authorList>
    </citation>
    <scope>NUCLEOTIDE SEQUENCE [LARGE SCALE GENOMIC DNA]</scope>
    <source>
        <strain evidence="2 3">CCMP1102</strain>
    </source>
</reference>
<dbReference type="AlphaFoldDB" id="A0A1E7FPL6"/>
<evidence type="ECO:0000313" key="3">
    <source>
        <dbReference type="Proteomes" id="UP000095751"/>
    </source>
</evidence>
<sequence>MKDLLLILSIVLLGRCSAVIDARQFPKPEISIGFNIDHDTTSGSLGGAVPRVRWQTDDISIGGLFDVQGGIDMTVTDVQTPPETHVWGEMKRFFRTNSNGNTEAVTTSESAISIRGDMDANEREIIDLDLRINGFNNIAGIRVLGSADLKSNTIGVDQILASTSVDAPYIGGKLKINPRYDLRSNVPDATVGYSFRDTSFKVDGQSKKLTMSHIFAKNNKIIPSLTMSKPGPGGLGKGILPQDFSLSYCRDLQTGGQVTTTWKPDDSISIRWNDGGWDATIRAPIEGYYKSNGGIRVSMKQNVDVSL</sequence>
<dbReference type="InParanoid" id="A0A1E7FPL6"/>
<accession>A0A1E7FPL6</accession>
<dbReference type="EMBL" id="KV784355">
    <property type="protein sequence ID" value="OEU20110.1"/>
    <property type="molecule type" value="Genomic_DNA"/>
</dbReference>
<keyword evidence="1" id="KW-0732">Signal</keyword>
<gene>
    <name evidence="2" type="ORF">FRACYDRAFT_268181</name>
</gene>
<dbReference type="KEGG" id="fcy:FRACYDRAFT_268181"/>
<protein>
    <submittedName>
        <fullName evidence="2">Uncharacterized protein</fullName>
    </submittedName>
</protein>
<feature type="signal peptide" evidence="1">
    <location>
        <begin position="1"/>
        <end position="18"/>
    </location>
</feature>
<feature type="chain" id="PRO_5009193430" evidence="1">
    <location>
        <begin position="19"/>
        <end position="307"/>
    </location>
</feature>
<evidence type="ECO:0000313" key="2">
    <source>
        <dbReference type="EMBL" id="OEU20110.1"/>
    </source>
</evidence>
<evidence type="ECO:0000256" key="1">
    <source>
        <dbReference type="SAM" id="SignalP"/>
    </source>
</evidence>
<organism evidence="2 3">
    <name type="scientific">Fragilariopsis cylindrus CCMP1102</name>
    <dbReference type="NCBI Taxonomy" id="635003"/>
    <lineage>
        <taxon>Eukaryota</taxon>
        <taxon>Sar</taxon>
        <taxon>Stramenopiles</taxon>
        <taxon>Ochrophyta</taxon>
        <taxon>Bacillariophyta</taxon>
        <taxon>Bacillariophyceae</taxon>
        <taxon>Bacillariophycidae</taxon>
        <taxon>Bacillariales</taxon>
        <taxon>Bacillariaceae</taxon>
        <taxon>Fragilariopsis</taxon>
    </lineage>
</organism>
<name>A0A1E7FPL6_9STRA</name>
<dbReference type="OrthoDB" id="42739at2759"/>
<keyword evidence="3" id="KW-1185">Reference proteome</keyword>
<proteinExistence type="predicted"/>
<dbReference type="Proteomes" id="UP000095751">
    <property type="component" value="Unassembled WGS sequence"/>
</dbReference>